<comment type="caution">
    <text evidence="1">The sequence shown here is derived from an EMBL/GenBank/DDBJ whole genome shotgun (WGS) entry which is preliminary data.</text>
</comment>
<name>A0A644YDW6_9ZZZZ</name>
<protein>
    <submittedName>
        <fullName evidence="1">Uncharacterized protein</fullName>
    </submittedName>
</protein>
<dbReference type="EMBL" id="VSSQ01004240">
    <property type="protein sequence ID" value="MPM24344.1"/>
    <property type="molecule type" value="Genomic_DNA"/>
</dbReference>
<organism evidence="1">
    <name type="scientific">bioreactor metagenome</name>
    <dbReference type="NCBI Taxonomy" id="1076179"/>
    <lineage>
        <taxon>unclassified sequences</taxon>
        <taxon>metagenomes</taxon>
        <taxon>ecological metagenomes</taxon>
    </lineage>
</organism>
<accession>A0A644YDW6</accession>
<sequence>MPTITPIPHPFVLFLISATIQQEPSMMVATVIPTTTTLYAVSELNLRAQAES</sequence>
<proteinExistence type="predicted"/>
<gene>
    <name evidence="1" type="ORF">SDC9_70826</name>
</gene>
<reference evidence="1" key="1">
    <citation type="submission" date="2019-08" db="EMBL/GenBank/DDBJ databases">
        <authorList>
            <person name="Kucharzyk K."/>
            <person name="Murdoch R.W."/>
            <person name="Higgins S."/>
            <person name="Loffler F."/>
        </authorList>
    </citation>
    <scope>NUCLEOTIDE SEQUENCE</scope>
</reference>
<evidence type="ECO:0000313" key="1">
    <source>
        <dbReference type="EMBL" id="MPM24344.1"/>
    </source>
</evidence>
<dbReference type="AlphaFoldDB" id="A0A644YDW6"/>